<dbReference type="SUPFAM" id="SSF64288">
    <property type="entry name" value="Chorismate lyase-like"/>
    <property type="match status" value="1"/>
</dbReference>
<evidence type="ECO:0000313" key="1">
    <source>
        <dbReference type="EMBL" id="KAJ8905381.1"/>
    </source>
</evidence>
<accession>A0AAV8UXX4</accession>
<sequence>MDAFAYCTLASPDRSWRGQIGTRPRSRRGGVERARILESIWASEDPSECMCTFTPAKIWRFMIASDGHPVQHINLVTGKKVFLDVLEATNVEDDETLPEFVSDVRKPLCQRQIVLKDETDNVLLYAASWWDRSRYEEIMGGENNVVVWEKILTSKLEIARRIEKFHFGYNDELEDIFGRRGPFWGREYCFKIGKVPMARFYEVFSPTLEKQLGEMTVPSDLGGDPVATWLASKSRDVL</sequence>
<name>A0AAV8UXX4_9RHOD</name>
<dbReference type="AlphaFoldDB" id="A0AAV8UXX4"/>
<comment type="caution">
    <text evidence="1">The sequence shown here is derived from an EMBL/GenBank/DDBJ whole genome shotgun (WGS) entry which is preliminary data.</text>
</comment>
<evidence type="ECO:0000313" key="2">
    <source>
        <dbReference type="Proteomes" id="UP001157974"/>
    </source>
</evidence>
<dbReference type="Proteomes" id="UP001157974">
    <property type="component" value="Unassembled WGS sequence"/>
</dbReference>
<dbReference type="InterPro" id="IPR028978">
    <property type="entry name" value="Chorismate_lyase_/UTRA_dom_sf"/>
</dbReference>
<keyword evidence="2" id="KW-1185">Reference proteome</keyword>
<dbReference type="InterPro" id="IPR002800">
    <property type="entry name" value="Rv2949c-like"/>
</dbReference>
<dbReference type="Pfam" id="PF01947">
    <property type="entry name" value="Rv2949c-like"/>
    <property type="match status" value="1"/>
</dbReference>
<organism evidence="1 2">
    <name type="scientific">Rhodosorus marinus</name>
    <dbReference type="NCBI Taxonomy" id="101924"/>
    <lineage>
        <taxon>Eukaryota</taxon>
        <taxon>Rhodophyta</taxon>
        <taxon>Stylonematophyceae</taxon>
        <taxon>Stylonematales</taxon>
        <taxon>Stylonemataceae</taxon>
        <taxon>Rhodosorus</taxon>
    </lineage>
</organism>
<protein>
    <submittedName>
        <fullName evidence="1">Uncharacterized protein</fullName>
    </submittedName>
</protein>
<proteinExistence type="predicted"/>
<dbReference type="EMBL" id="JAMWBK010000005">
    <property type="protein sequence ID" value="KAJ8905381.1"/>
    <property type="molecule type" value="Genomic_DNA"/>
</dbReference>
<reference evidence="1 2" key="1">
    <citation type="journal article" date="2023" name="Nat. Commun.">
        <title>Origin of minicircular mitochondrial genomes in red algae.</title>
        <authorList>
            <person name="Lee Y."/>
            <person name="Cho C.H."/>
            <person name="Lee Y.M."/>
            <person name="Park S.I."/>
            <person name="Yang J.H."/>
            <person name="West J.A."/>
            <person name="Bhattacharya D."/>
            <person name="Yoon H.S."/>
        </authorList>
    </citation>
    <scope>NUCLEOTIDE SEQUENCE [LARGE SCALE GENOMIC DNA]</scope>
    <source>
        <strain evidence="1 2">CCMP1338</strain>
        <tissue evidence="1">Whole cell</tissue>
    </source>
</reference>
<dbReference type="Gene3D" id="3.40.1410.10">
    <property type="entry name" value="Chorismate lyase-like"/>
    <property type="match status" value="1"/>
</dbReference>
<gene>
    <name evidence="1" type="ORF">NDN08_001888</name>
</gene>